<sequence>MTLLHRYPVTCTHAPALKAQTMTPHRSAHTLILATIGMLTTIPVHSAGITLESPAGGWRNSSKENSSFMQDVTYPAVRVNVRNTQQAGSLIRGRIAKTPKDGKPLTLVINGSAMPQRVDADGSFARPYAFPAGSNSIEVRGNNGERQRTQYYEAYSGRSRPHVRVTLSWDSDGSDLDLHLVTPAGEHIYFGNRQATDGTALDVDVTTGYGPEIIASPSQMRGTYLVYVNYYGAGGDRDDELTTAQVAIVTDEGTPREKQQLFRVPLRKPGELTLIRAFQYP</sequence>
<proteinExistence type="predicted"/>
<keyword evidence="3" id="KW-1185">Reference proteome</keyword>
<protein>
    <submittedName>
        <fullName evidence="2">YfaP family protein</fullName>
    </submittedName>
</protein>
<feature type="domain" description="DUF2135" evidence="1">
    <location>
        <begin position="221"/>
        <end position="266"/>
    </location>
</feature>
<evidence type="ECO:0000313" key="2">
    <source>
        <dbReference type="EMBL" id="GAA5167833.1"/>
    </source>
</evidence>
<dbReference type="EMBL" id="BAABLD010000008">
    <property type="protein sequence ID" value="GAA5167833.1"/>
    <property type="molecule type" value="Genomic_DNA"/>
</dbReference>
<dbReference type="InterPro" id="IPR019220">
    <property type="entry name" value="DUF2135"/>
</dbReference>
<organism evidence="2 3">
    <name type="scientific">Viridibacterium curvum</name>
    <dbReference type="NCBI Taxonomy" id="1101404"/>
    <lineage>
        <taxon>Bacteria</taxon>
        <taxon>Pseudomonadati</taxon>
        <taxon>Pseudomonadota</taxon>
        <taxon>Betaproteobacteria</taxon>
        <taxon>Rhodocyclales</taxon>
        <taxon>Rhodocyclaceae</taxon>
        <taxon>Viridibacterium</taxon>
    </lineage>
</organism>
<comment type="caution">
    <text evidence="2">The sequence shown here is derived from an EMBL/GenBank/DDBJ whole genome shotgun (WGS) entry which is preliminary data.</text>
</comment>
<evidence type="ECO:0000313" key="3">
    <source>
        <dbReference type="Proteomes" id="UP001500547"/>
    </source>
</evidence>
<dbReference type="Proteomes" id="UP001500547">
    <property type="component" value="Unassembled WGS sequence"/>
</dbReference>
<reference evidence="3" key="1">
    <citation type="journal article" date="2019" name="Int. J. Syst. Evol. Microbiol.">
        <title>The Global Catalogue of Microorganisms (GCM) 10K type strain sequencing project: providing services to taxonomists for standard genome sequencing and annotation.</title>
        <authorList>
            <consortium name="The Broad Institute Genomics Platform"/>
            <consortium name="The Broad Institute Genome Sequencing Center for Infectious Disease"/>
            <person name="Wu L."/>
            <person name="Ma J."/>
        </authorList>
    </citation>
    <scope>NUCLEOTIDE SEQUENCE [LARGE SCALE GENOMIC DNA]</scope>
    <source>
        <strain evidence="3">JCM 18715</strain>
    </source>
</reference>
<gene>
    <name evidence="2" type="ORF">GCM10025770_27050</name>
</gene>
<evidence type="ECO:0000259" key="1">
    <source>
        <dbReference type="Pfam" id="PF09906"/>
    </source>
</evidence>
<accession>A0ABP9QUL2</accession>
<dbReference type="Gene3D" id="2.60.120.380">
    <property type="match status" value="1"/>
</dbReference>
<name>A0ABP9QUL2_9RHOO</name>
<dbReference type="Pfam" id="PF09906">
    <property type="entry name" value="DUF2135"/>
    <property type="match status" value="1"/>
</dbReference>